<reference evidence="2" key="1">
    <citation type="submission" date="2020-03" db="EMBL/GenBank/DDBJ databases">
        <authorList>
            <person name="Weist P."/>
        </authorList>
    </citation>
    <scope>NUCLEOTIDE SEQUENCE</scope>
</reference>
<sequence length="92" mass="10135">MTLLYSCLRAWRLEGRRGGRAGSPSASTSTSTSTSDASKLKNCQWYSLLTADTPKVHTDWLLSRPSLRCPQLIESNGGAEWSSSIRPHRAEP</sequence>
<evidence type="ECO:0000313" key="2">
    <source>
        <dbReference type="EMBL" id="CAB1420800.1"/>
    </source>
</evidence>
<evidence type="ECO:0000256" key="1">
    <source>
        <dbReference type="SAM" id="MobiDB-lite"/>
    </source>
</evidence>
<feature type="region of interest" description="Disordered" evidence="1">
    <location>
        <begin position="16"/>
        <end position="38"/>
    </location>
</feature>
<proteinExistence type="predicted"/>
<dbReference type="Proteomes" id="UP001153269">
    <property type="component" value="Unassembled WGS sequence"/>
</dbReference>
<name>A0A9N7TX97_PLEPL</name>
<comment type="caution">
    <text evidence="2">The sequence shown here is derived from an EMBL/GenBank/DDBJ whole genome shotgun (WGS) entry which is preliminary data.</text>
</comment>
<organism evidence="2 3">
    <name type="scientific">Pleuronectes platessa</name>
    <name type="common">European plaice</name>
    <dbReference type="NCBI Taxonomy" id="8262"/>
    <lineage>
        <taxon>Eukaryota</taxon>
        <taxon>Metazoa</taxon>
        <taxon>Chordata</taxon>
        <taxon>Craniata</taxon>
        <taxon>Vertebrata</taxon>
        <taxon>Euteleostomi</taxon>
        <taxon>Actinopterygii</taxon>
        <taxon>Neopterygii</taxon>
        <taxon>Teleostei</taxon>
        <taxon>Neoteleostei</taxon>
        <taxon>Acanthomorphata</taxon>
        <taxon>Carangaria</taxon>
        <taxon>Pleuronectiformes</taxon>
        <taxon>Pleuronectoidei</taxon>
        <taxon>Pleuronectidae</taxon>
        <taxon>Pleuronectes</taxon>
    </lineage>
</organism>
<protein>
    <submittedName>
        <fullName evidence="2">Uncharacterized protein</fullName>
    </submittedName>
</protein>
<accession>A0A9N7TX97</accession>
<dbReference type="AlphaFoldDB" id="A0A9N7TX97"/>
<dbReference type="EMBL" id="CADEAL010000481">
    <property type="protein sequence ID" value="CAB1420800.1"/>
    <property type="molecule type" value="Genomic_DNA"/>
</dbReference>
<gene>
    <name evidence="2" type="ORF">PLEPLA_LOCUS8677</name>
</gene>
<evidence type="ECO:0000313" key="3">
    <source>
        <dbReference type="Proteomes" id="UP001153269"/>
    </source>
</evidence>
<feature type="compositionally biased region" description="Low complexity" evidence="1">
    <location>
        <begin position="22"/>
        <end position="37"/>
    </location>
</feature>
<keyword evidence="3" id="KW-1185">Reference proteome</keyword>